<comment type="caution">
    <text evidence="1">The sequence shown here is derived from an EMBL/GenBank/DDBJ whole genome shotgun (WGS) entry which is preliminary data.</text>
</comment>
<protein>
    <submittedName>
        <fullName evidence="1">Uncharacterized protein</fullName>
    </submittedName>
</protein>
<dbReference type="GeneID" id="98067726"/>
<dbReference type="eggNOG" id="ENOG5033SSH">
    <property type="taxonomic scope" value="Bacteria"/>
</dbReference>
<dbReference type="HOGENOM" id="CLU_835901_0_0_10"/>
<evidence type="ECO:0000313" key="2">
    <source>
        <dbReference type="Proteomes" id="UP000004892"/>
    </source>
</evidence>
<dbReference type="AlphaFoldDB" id="H1DD68"/>
<keyword evidence="2" id="KW-1185">Reference proteome</keyword>
<name>H1DD68_9BACT</name>
<reference evidence="1 2" key="1">
    <citation type="submission" date="2012-01" db="EMBL/GenBank/DDBJ databases">
        <title>The Genome Sequence of Odoribacter laneus YIT 12061.</title>
        <authorList>
            <consortium name="The Broad Institute Genome Sequencing Platform"/>
            <person name="Earl A."/>
            <person name="Ward D."/>
            <person name="Feldgarden M."/>
            <person name="Gevers D."/>
            <person name="Morotomi M."/>
            <person name="Young S.K."/>
            <person name="Zeng Q."/>
            <person name="Gargeya S."/>
            <person name="Fitzgerald M."/>
            <person name="Haas B."/>
            <person name="Abouelleil A."/>
            <person name="Alvarado L."/>
            <person name="Arachchi H.M."/>
            <person name="Berlin A."/>
            <person name="Chapman S.B."/>
            <person name="Gearin G."/>
            <person name="Goldberg J."/>
            <person name="Griggs A."/>
            <person name="Gujja S."/>
            <person name="Hansen M."/>
            <person name="Heiman D."/>
            <person name="Howarth C."/>
            <person name="Larimer J."/>
            <person name="Lui A."/>
            <person name="MacDonald P.J.P."/>
            <person name="McCowen C."/>
            <person name="Montmayeur A."/>
            <person name="Murphy C."/>
            <person name="Neiman D."/>
            <person name="Pearson M."/>
            <person name="Priest M."/>
            <person name="Roberts A."/>
            <person name="Saif S."/>
            <person name="Shea T."/>
            <person name="Sisk P."/>
            <person name="Stolte C."/>
            <person name="Sykes S."/>
            <person name="Wortman J."/>
            <person name="Nusbaum C."/>
            <person name="Birren B."/>
        </authorList>
    </citation>
    <scope>NUCLEOTIDE SEQUENCE [LARGE SCALE GENOMIC DNA]</scope>
    <source>
        <strain evidence="1 2">YIT 12061</strain>
    </source>
</reference>
<dbReference type="STRING" id="742817.HMPREF9449_00046"/>
<proteinExistence type="predicted"/>
<dbReference type="EMBL" id="ADMC01000001">
    <property type="protein sequence ID" value="EHP51044.1"/>
    <property type="molecule type" value="Genomic_DNA"/>
</dbReference>
<dbReference type="Proteomes" id="UP000004892">
    <property type="component" value="Unassembled WGS sequence"/>
</dbReference>
<sequence>MKKNTILQFDTVKFVSDSNNLLSYNDKLFRNDIDLETEKVKSIIYSSYRNGHMPFELYIYANNLNQKLTIEFSSKILLGNYPQLICHDNFVECLQNINKLGICKLDEEAIMKDCQFTKLHITKDIDMELTDDKLNALNHLVGNYRRFKWTRYNTGITFTSDVQSIYGREEIVLYDKETEISLNKNAAFLSMTGKRNEIKKHFVGKTRIEMRLEGKKKIKNELKILDTSWNSLKLVKNNPLLRQFNKVFTSETVVEYPAMNKINDFLMYNYVKSYNGDLKKIEQSIKDNIPYKSRGTLGKQMKKMAEIAKILKQNEPKDDNVLSEIRRLLSD</sequence>
<accession>H1DD68</accession>
<evidence type="ECO:0000313" key="1">
    <source>
        <dbReference type="EMBL" id="EHP51044.1"/>
    </source>
</evidence>
<dbReference type="RefSeq" id="WP_009135200.1">
    <property type="nucleotide sequence ID" value="NZ_JH594596.1"/>
</dbReference>
<gene>
    <name evidence="1" type="ORF">HMPREF9449_00046</name>
</gene>
<organism evidence="1 2">
    <name type="scientific">Odoribacter laneus YIT 12061</name>
    <dbReference type="NCBI Taxonomy" id="742817"/>
    <lineage>
        <taxon>Bacteria</taxon>
        <taxon>Pseudomonadati</taxon>
        <taxon>Bacteroidota</taxon>
        <taxon>Bacteroidia</taxon>
        <taxon>Bacteroidales</taxon>
        <taxon>Odoribacteraceae</taxon>
        <taxon>Odoribacter</taxon>
    </lineage>
</organism>
<dbReference type="PATRIC" id="fig|742817.3.peg.46"/>